<dbReference type="Gene3D" id="2.60.120.10">
    <property type="entry name" value="Jelly Rolls"/>
    <property type="match status" value="1"/>
</dbReference>
<dbReference type="PROSITE" id="PS50042">
    <property type="entry name" value="CNMP_BINDING_3"/>
    <property type="match status" value="1"/>
</dbReference>
<evidence type="ECO:0000256" key="2">
    <source>
        <dbReference type="ARBA" id="ARBA00022630"/>
    </source>
</evidence>
<dbReference type="Proteomes" id="UP000761264">
    <property type="component" value="Unassembled WGS sequence"/>
</dbReference>
<evidence type="ECO:0000256" key="1">
    <source>
        <dbReference type="ARBA" id="ARBA00018719"/>
    </source>
</evidence>
<dbReference type="SUPFAM" id="SSF51206">
    <property type="entry name" value="cAMP-binding domain-like"/>
    <property type="match status" value="1"/>
</dbReference>
<dbReference type="GO" id="GO:0016491">
    <property type="term" value="F:oxidoreductase activity"/>
    <property type="evidence" value="ECO:0007669"/>
    <property type="project" value="UniProtKB-KW"/>
</dbReference>
<dbReference type="Pfam" id="PF00027">
    <property type="entry name" value="cNMP_binding"/>
    <property type="match status" value="1"/>
</dbReference>
<dbReference type="PRINTS" id="PR00469">
    <property type="entry name" value="PNDRDTASEII"/>
</dbReference>
<dbReference type="InterPro" id="IPR018490">
    <property type="entry name" value="cNMP-bd_dom_sf"/>
</dbReference>
<proteinExistence type="predicted"/>
<dbReference type="SMART" id="SM00100">
    <property type="entry name" value="cNMP"/>
    <property type="match status" value="1"/>
</dbReference>
<dbReference type="PRINTS" id="PR00368">
    <property type="entry name" value="FADPNR"/>
</dbReference>
<sequence length="562" mass="60410">MVESKTVEDPGAATDAYARSAQIFPKLTAEQIERALPFGKREPLKKDTVLFSRGDRSVDCFIILEGNIEIIDPARDGETVITVHEASGFTGELDLFNDRKILVGGRMGADGEVLRLNRAQLRRLLTAEPDIGEIITRALILRRVGLIQETQGGVTVVGRRRDRDTLRIARFLRRNGYPHRVVDAEEDTEAGELLRAHGCDAAQLPVVFNAGEEKQYNPSNLDLSKHLGLFEEPDGSTPCDVIVVGAGPSGLAAAVYAASEGLNTLVLEGEAPGGQAGTSSKIENYLGFPTGISGQALAGRAQVQAQKFGAVISIPRKVVSLDCSERPFTLRTEDGGTFRCWSVVIASGATYRRLGLDNQEAYEGSGIHYAATALEADLCRNEEIAVVGGGNSAGQAAIFLSRHAAHVHMLIRSDSLAASMSDYLVGRIDASPRITLHRNTEITALEGTRYLETMNWRNRQSNSEEKRQIANLFLMIGASPNTQWLGGCVKLDDRGFVCTGTEAAADAWPLARPPHVLETSQPGVFAVGDARSGSVKRVASAVGEGSISVQFLHKVLAETAPA</sequence>
<dbReference type="RefSeq" id="WP_167228446.1">
    <property type="nucleotide sequence ID" value="NZ_JAAQPH010000019.1"/>
</dbReference>
<comment type="caution">
    <text evidence="5">The sequence shown here is derived from an EMBL/GenBank/DDBJ whole genome shotgun (WGS) entry which is preliminary data.</text>
</comment>
<dbReference type="InterPro" id="IPR036188">
    <property type="entry name" value="FAD/NAD-bd_sf"/>
</dbReference>
<name>A0A967F188_9PROT</name>
<dbReference type="Pfam" id="PF07992">
    <property type="entry name" value="Pyr_redox_2"/>
    <property type="match status" value="1"/>
</dbReference>
<dbReference type="PANTHER" id="PTHR48105">
    <property type="entry name" value="THIOREDOXIN REDUCTASE 1-RELATED-RELATED"/>
    <property type="match status" value="1"/>
</dbReference>
<keyword evidence="2" id="KW-0285">Flavoprotein</keyword>
<dbReference type="InterPro" id="IPR014710">
    <property type="entry name" value="RmlC-like_jellyroll"/>
</dbReference>
<evidence type="ECO:0000256" key="3">
    <source>
        <dbReference type="ARBA" id="ARBA00023002"/>
    </source>
</evidence>
<evidence type="ECO:0000313" key="6">
    <source>
        <dbReference type="Proteomes" id="UP000761264"/>
    </source>
</evidence>
<keyword evidence="3" id="KW-0560">Oxidoreductase</keyword>
<reference evidence="5" key="1">
    <citation type="submission" date="2020-03" db="EMBL/GenBank/DDBJ databases">
        <title>Genome of Pelagibius litoralis DSM 21314T.</title>
        <authorList>
            <person name="Wang G."/>
        </authorList>
    </citation>
    <scope>NUCLEOTIDE SEQUENCE</scope>
    <source>
        <strain evidence="5">DSM 21314</strain>
    </source>
</reference>
<dbReference type="InterPro" id="IPR000595">
    <property type="entry name" value="cNMP-bd_dom"/>
</dbReference>
<dbReference type="AlphaFoldDB" id="A0A967F188"/>
<accession>A0A967F188</accession>
<protein>
    <recommendedName>
        <fullName evidence="1">Thioredoxin reductase</fullName>
    </recommendedName>
</protein>
<evidence type="ECO:0000313" key="5">
    <source>
        <dbReference type="EMBL" id="NIA71132.1"/>
    </source>
</evidence>
<dbReference type="InterPro" id="IPR050097">
    <property type="entry name" value="Ferredoxin-NADP_redctase_2"/>
</dbReference>
<dbReference type="InterPro" id="IPR023753">
    <property type="entry name" value="FAD/NAD-binding_dom"/>
</dbReference>
<organism evidence="5 6">
    <name type="scientific">Pelagibius litoralis</name>
    <dbReference type="NCBI Taxonomy" id="374515"/>
    <lineage>
        <taxon>Bacteria</taxon>
        <taxon>Pseudomonadati</taxon>
        <taxon>Pseudomonadota</taxon>
        <taxon>Alphaproteobacteria</taxon>
        <taxon>Rhodospirillales</taxon>
        <taxon>Rhodovibrionaceae</taxon>
        <taxon>Pelagibius</taxon>
    </lineage>
</organism>
<feature type="domain" description="Cyclic nucleotide-binding" evidence="4">
    <location>
        <begin position="23"/>
        <end position="142"/>
    </location>
</feature>
<gene>
    <name evidence="5" type="ORF">HBA54_21260</name>
</gene>
<evidence type="ECO:0000259" key="4">
    <source>
        <dbReference type="PROSITE" id="PS50042"/>
    </source>
</evidence>
<keyword evidence="6" id="KW-1185">Reference proteome</keyword>
<dbReference type="EMBL" id="JAAQPH010000019">
    <property type="protein sequence ID" value="NIA71132.1"/>
    <property type="molecule type" value="Genomic_DNA"/>
</dbReference>
<dbReference type="SUPFAM" id="SSF51905">
    <property type="entry name" value="FAD/NAD(P)-binding domain"/>
    <property type="match status" value="1"/>
</dbReference>
<dbReference type="CDD" id="cd00038">
    <property type="entry name" value="CAP_ED"/>
    <property type="match status" value="1"/>
</dbReference>
<dbReference type="Gene3D" id="3.50.50.60">
    <property type="entry name" value="FAD/NAD(P)-binding domain"/>
    <property type="match status" value="2"/>
</dbReference>